<comment type="caution">
    <text evidence="2">The sequence shown here is derived from an EMBL/GenBank/DDBJ whole genome shotgun (WGS) entry which is preliminary data.</text>
</comment>
<organism evidence="2 3">
    <name type="scientific">Onychostoma macrolepis</name>
    <dbReference type="NCBI Taxonomy" id="369639"/>
    <lineage>
        <taxon>Eukaryota</taxon>
        <taxon>Metazoa</taxon>
        <taxon>Chordata</taxon>
        <taxon>Craniata</taxon>
        <taxon>Vertebrata</taxon>
        <taxon>Euteleostomi</taxon>
        <taxon>Actinopterygii</taxon>
        <taxon>Neopterygii</taxon>
        <taxon>Teleostei</taxon>
        <taxon>Ostariophysi</taxon>
        <taxon>Cypriniformes</taxon>
        <taxon>Cyprinidae</taxon>
        <taxon>Acrossocheilinae</taxon>
        <taxon>Onychostoma</taxon>
    </lineage>
</organism>
<keyword evidence="3" id="KW-1185">Reference proteome</keyword>
<name>A0A7J6D1X0_9TELE</name>
<feature type="compositionally biased region" description="Basic and acidic residues" evidence="1">
    <location>
        <begin position="12"/>
        <end position="23"/>
    </location>
</feature>
<evidence type="ECO:0000313" key="2">
    <source>
        <dbReference type="EMBL" id="KAF4113200.1"/>
    </source>
</evidence>
<dbReference type="AlphaFoldDB" id="A0A7J6D1X0"/>
<feature type="compositionally biased region" description="Basic residues" evidence="1">
    <location>
        <begin position="48"/>
        <end position="57"/>
    </location>
</feature>
<evidence type="ECO:0000256" key="1">
    <source>
        <dbReference type="SAM" id="MobiDB-lite"/>
    </source>
</evidence>
<dbReference type="Proteomes" id="UP000579812">
    <property type="component" value="Unassembled WGS sequence"/>
</dbReference>
<reference evidence="2 3" key="1">
    <citation type="submission" date="2020-04" db="EMBL/GenBank/DDBJ databases">
        <title>Chromosome-level genome assembly of a cyprinid fish Onychostoma macrolepis by integration of Nanopore Sequencing, Bionano and Hi-C technology.</title>
        <authorList>
            <person name="Wang D."/>
        </authorList>
    </citation>
    <scope>NUCLEOTIDE SEQUENCE [LARGE SCALE GENOMIC DNA]</scope>
    <source>
        <strain evidence="2">SWU-2019</strain>
        <tissue evidence="2">Muscle</tissue>
    </source>
</reference>
<sequence length="170" mass="18613">MVIPLDGQETQDAGHHRLSGQDDHGSIFVNEAAFMSPTLNNRHIHLQHHPHHHHQTVHLHSGYSDSPSSQNSLNSLLARSNHRQSSAGVSDAPAGHESWTGGTMYSTPRRSLTEIPNNDVGQLGHVQESWSAGVTGAGLHQADILLVNQPFVTMETENRDTDGEENIVYL</sequence>
<feature type="region of interest" description="Disordered" evidence="1">
    <location>
        <begin position="48"/>
        <end position="106"/>
    </location>
</feature>
<gene>
    <name evidence="2" type="ORF">G5714_005745</name>
</gene>
<dbReference type="EMBL" id="JAAMOB010000005">
    <property type="protein sequence ID" value="KAF4113200.1"/>
    <property type="molecule type" value="Genomic_DNA"/>
</dbReference>
<feature type="compositionally biased region" description="Low complexity" evidence="1">
    <location>
        <begin position="58"/>
        <end position="79"/>
    </location>
</feature>
<evidence type="ECO:0000313" key="3">
    <source>
        <dbReference type="Proteomes" id="UP000579812"/>
    </source>
</evidence>
<proteinExistence type="predicted"/>
<feature type="region of interest" description="Disordered" evidence="1">
    <location>
        <begin position="1"/>
        <end position="23"/>
    </location>
</feature>
<accession>A0A7J6D1X0</accession>
<protein>
    <submittedName>
        <fullName evidence="2">Uncharacterized protein</fullName>
    </submittedName>
</protein>